<dbReference type="InterPro" id="IPR002818">
    <property type="entry name" value="DJ-1/PfpI"/>
</dbReference>
<evidence type="ECO:0000313" key="2">
    <source>
        <dbReference type="EMBL" id="UTV29985.1"/>
    </source>
</evidence>
<sequence>MTESESTERESTRVSRPLTVTALLYEQFDLLEISGPLEMFGLLPAQFSIQMFSLIDEPVASMQGPTLCPDCHIDDDIQSDILLIPGGSGCESALENVALIDWLKQHCQHTTYICTIGTGAALAARAGLMKGKAATTSKQHYRWVTGIDSEVNWSPVARWTIDGTVGTASGRAAGMDLSLALIAHLIDEETARKNRHQRRIYLGQ</sequence>
<accession>A0ABY5GLK8</accession>
<dbReference type="Pfam" id="PF01965">
    <property type="entry name" value="DJ-1_PfpI"/>
    <property type="match status" value="1"/>
</dbReference>
<reference evidence="2" key="1">
    <citation type="submission" date="2022-07" db="EMBL/GenBank/DDBJ databases">
        <title>Genome sequencing of Photobacterium atrarenae GJH2-4.</title>
        <authorList>
            <person name="Park S.-J."/>
        </authorList>
    </citation>
    <scope>NUCLEOTIDE SEQUENCE</scope>
    <source>
        <strain evidence="2">GJH2-4</strain>
    </source>
</reference>
<evidence type="ECO:0000259" key="1">
    <source>
        <dbReference type="Pfam" id="PF01965"/>
    </source>
</evidence>
<proteinExistence type="predicted"/>
<dbReference type="PANTHER" id="PTHR43130">
    <property type="entry name" value="ARAC-FAMILY TRANSCRIPTIONAL REGULATOR"/>
    <property type="match status" value="1"/>
</dbReference>
<dbReference type="PANTHER" id="PTHR43130:SF15">
    <property type="entry name" value="THIJ_PFPI FAMILY PROTEIN (AFU_ORTHOLOGUE AFUA_5G14240)"/>
    <property type="match status" value="1"/>
</dbReference>
<name>A0ABY5GLK8_9GAMM</name>
<dbReference type="Gene3D" id="3.40.50.880">
    <property type="match status" value="1"/>
</dbReference>
<gene>
    <name evidence="2" type="ORF">NNL38_23600</name>
</gene>
<keyword evidence="3" id="KW-1185">Reference proteome</keyword>
<dbReference type="RefSeq" id="WP_255391324.1">
    <property type="nucleotide sequence ID" value="NZ_CP101509.1"/>
</dbReference>
<dbReference type="EMBL" id="CP101509">
    <property type="protein sequence ID" value="UTV29985.1"/>
    <property type="molecule type" value="Genomic_DNA"/>
</dbReference>
<evidence type="ECO:0000313" key="3">
    <source>
        <dbReference type="Proteomes" id="UP001057998"/>
    </source>
</evidence>
<dbReference type="InterPro" id="IPR052158">
    <property type="entry name" value="INH-QAR"/>
</dbReference>
<dbReference type="Proteomes" id="UP001057998">
    <property type="component" value="Chromosome 2"/>
</dbReference>
<dbReference type="InterPro" id="IPR029062">
    <property type="entry name" value="Class_I_gatase-like"/>
</dbReference>
<organism evidence="2 3">
    <name type="scientific">Photobacterium atrarenae</name>
    <dbReference type="NCBI Taxonomy" id="865757"/>
    <lineage>
        <taxon>Bacteria</taxon>
        <taxon>Pseudomonadati</taxon>
        <taxon>Pseudomonadota</taxon>
        <taxon>Gammaproteobacteria</taxon>
        <taxon>Vibrionales</taxon>
        <taxon>Vibrionaceae</taxon>
        <taxon>Photobacterium</taxon>
    </lineage>
</organism>
<protein>
    <submittedName>
        <fullName evidence="2">DJ-1/PfpI family protein</fullName>
    </submittedName>
</protein>
<feature type="domain" description="DJ-1/PfpI" evidence="1">
    <location>
        <begin position="20"/>
        <end position="183"/>
    </location>
</feature>
<dbReference type="SUPFAM" id="SSF52317">
    <property type="entry name" value="Class I glutamine amidotransferase-like"/>
    <property type="match status" value="1"/>
</dbReference>